<proteinExistence type="predicted"/>
<feature type="compositionally biased region" description="Gly residues" evidence="1">
    <location>
        <begin position="35"/>
        <end position="47"/>
    </location>
</feature>
<feature type="region of interest" description="Disordered" evidence="1">
    <location>
        <begin position="1"/>
        <end position="118"/>
    </location>
</feature>
<protein>
    <submittedName>
        <fullName evidence="2">Uncharacterized protein</fullName>
    </submittedName>
</protein>
<feature type="compositionally biased region" description="Basic and acidic residues" evidence="1">
    <location>
        <begin position="17"/>
        <end position="26"/>
    </location>
</feature>
<dbReference type="AlphaFoldDB" id="A0AA37BFW8"/>
<name>A0AA37BFW8_9ACTN</name>
<evidence type="ECO:0000256" key="1">
    <source>
        <dbReference type="SAM" id="MobiDB-lite"/>
    </source>
</evidence>
<feature type="compositionally biased region" description="Acidic residues" evidence="1">
    <location>
        <begin position="78"/>
        <end position="90"/>
    </location>
</feature>
<evidence type="ECO:0000313" key="3">
    <source>
        <dbReference type="Proteomes" id="UP000627984"/>
    </source>
</evidence>
<sequence>MINRRSLTGTGQPLRQEYGRRSRATRETFAANSGGSAGGCVCEGGGEAAPADGDACGEAVPPGGGDRDADGVAVGESVGDDDGGVGEGDGDEGRGLGGGGGVVGAVTGSEPPQALTAR</sequence>
<dbReference type="Proteomes" id="UP000627984">
    <property type="component" value="Unassembled WGS sequence"/>
</dbReference>
<dbReference type="RefSeq" id="WP_301549316.1">
    <property type="nucleotide sequence ID" value="NZ_BMQD01000005.1"/>
</dbReference>
<feature type="compositionally biased region" description="Low complexity" evidence="1">
    <location>
        <begin position="48"/>
        <end position="61"/>
    </location>
</feature>
<reference evidence="2" key="2">
    <citation type="submission" date="2022-09" db="EMBL/GenBank/DDBJ databases">
        <authorList>
            <person name="Sun Q."/>
            <person name="Ohkuma M."/>
        </authorList>
    </citation>
    <scope>NUCLEOTIDE SEQUENCE</scope>
    <source>
        <strain evidence="2">JCM 3093</strain>
    </source>
</reference>
<evidence type="ECO:0000313" key="2">
    <source>
        <dbReference type="EMBL" id="GGK62327.1"/>
    </source>
</evidence>
<reference evidence="2" key="1">
    <citation type="journal article" date="2014" name="Int. J. Syst. Evol. Microbiol.">
        <title>Complete genome sequence of Corynebacterium casei LMG S-19264T (=DSM 44701T), isolated from a smear-ripened cheese.</title>
        <authorList>
            <consortium name="US DOE Joint Genome Institute (JGI-PGF)"/>
            <person name="Walter F."/>
            <person name="Albersmeier A."/>
            <person name="Kalinowski J."/>
            <person name="Ruckert C."/>
        </authorList>
    </citation>
    <scope>NUCLEOTIDE SEQUENCE</scope>
    <source>
        <strain evidence="2">JCM 3093</strain>
    </source>
</reference>
<feature type="compositionally biased region" description="Polar residues" evidence="1">
    <location>
        <begin position="1"/>
        <end position="13"/>
    </location>
</feature>
<organism evidence="2 3">
    <name type="scientific">Planomonospora parontospora</name>
    <dbReference type="NCBI Taxonomy" id="58119"/>
    <lineage>
        <taxon>Bacteria</taxon>
        <taxon>Bacillati</taxon>
        <taxon>Actinomycetota</taxon>
        <taxon>Actinomycetes</taxon>
        <taxon>Streptosporangiales</taxon>
        <taxon>Streptosporangiaceae</taxon>
        <taxon>Planomonospora</taxon>
    </lineage>
</organism>
<comment type="caution">
    <text evidence="2">The sequence shown here is derived from an EMBL/GenBank/DDBJ whole genome shotgun (WGS) entry which is preliminary data.</text>
</comment>
<dbReference type="EMBL" id="BMQD01000005">
    <property type="protein sequence ID" value="GGK62327.1"/>
    <property type="molecule type" value="Genomic_DNA"/>
</dbReference>
<accession>A0AA37BFW8</accession>
<gene>
    <name evidence="2" type="ORF">GCM10010126_22160</name>
</gene>